<comment type="caution">
    <text evidence="1">The sequence shown here is derived from an EMBL/GenBank/DDBJ whole genome shotgun (WGS) entry which is preliminary data.</text>
</comment>
<name>A0A9D2Q8H5_9FIRM</name>
<reference evidence="1" key="1">
    <citation type="journal article" date="2021" name="PeerJ">
        <title>Extensive microbial diversity within the chicken gut microbiome revealed by metagenomics and culture.</title>
        <authorList>
            <person name="Gilroy R."/>
            <person name="Ravi A."/>
            <person name="Getino M."/>
            <person name="Pursley I."/>
            <person name="Horton D.L."/>
            <person name="Alikhan N.F."/>
            <person name="Baker D."/>
            <person name="Gharbi K."/>
            <person name="Hall N."/>
            <person name="Watson M."/>
            <person name="Adriaenssens E.M."/>
            <person name="Foster-Nyarko E."/>
            <person name="Jarju S."/>
            <person name="Secka A."/>
            <person name="Antonio M."/>
            <person name="Oren A."/>
            <person name="Chaudhuri R.R."/>
            <person name="La Ragione R."/>
            <person name="Hildebrand F."/>
            <person name="Pallen M.J."/>
        </authorList>
    </citation>
    <scope>NUCLEOTIDE SEQUENCE</scope>
    <source>
        <strain evidence="1">CHK196-7946</strain>
    </source>
</reference>
<dbReference type="Pfam" id="PF20330">
    <property type="entry name" value="DUF6625"/>
    <property type="match status" value="1"/>
</dbReference>
<evidence type="ECO:0000313" key="2">
    <source>
        <dbReference type="Proteomes" id="UP000823902"/>
    </source>
</evidence>
<sequence length="326" mass="38069">MQTIAIVILYFGKLPNYFDLFLESAAKNNTIDFYLFTDTQPALPEGCSNIYITHSTLEQCKVRIENAVGYSCCLEAPYKLCDYRPSYGLVFADYLAEYDWWGFCDVDVILGDLRKFLTNDILQQYEKFSNLGHLMLFKNTTAVNKRFMCWKTGAYNTFFEAAHSRRNVAFDEKGGLTGMSKGGLYATCIDYKYIADIWPDTYHFRTFYNYRSDAPCVFSFCEGKLFGYFIEDAGIQRIEFMYIHLQARNMKMNIENGNAFLVLPDRFAEFEQIDEEFIRNESIEKDKKGVIRERSEQPVSGLPFLLRITRKLRRFVFSKRNFIAEG</sequence>
<gene>
    <name evidence="1" type="ORF">H9697_07835</name>
</gene>
<organism evidence="1 2">
    <name type="scientific">Candidatus Mediterraneibacter faecavium</name>
    <dbReference type="NCBI Taxonomy" id="2838668"/>
    <lineage>
        <taxon>Bacteria</taxon>
        <taxon>Bacillati</taxon>
        <taxon>Bacillota</taxon>
        <taxon>Clostridia</taxon>
        <taxon>Lachnospirales</taxon>
        <taxon>Lachnospiraceae</taxon>
        <taxon>Mediterraneibacter</taxon>
    </lineage>
</organism>
<reference evidence="1" key="2">
    <citation type="submission" date="2021-04" db="EMBL/GenBank/DDBJ databases">
        <authorList>
            <person name="Gilroy R."/>
        </authorList>
    </citation>
    <scope>NUCLEOTIDE SEQUENCE</scope>
    <source>
        <strain evidence="1">CHK196-7946</strain>
    </source>
</reference>
<evidence type="ECO:0000313" key="1">
    <source>
        <dbReference type="EMBL" id="HJC74838.1"/>
    </source>
</evidence>
<accession>A0A9D2Q8H5</accession>
<protein>
    <submittedName>
        <fullName evidence="1">Uncharacterized protein</fullName>
    </submittedName>
</protein>
<dbReference type="Proteomes" id="UP000823902">
    <property type="component" value="Unassembled WGS sequence"/>
</dbReference>
<dbReference type="InterPro" id="IPR046733">
    <property type="entry name" value="DUF6625"/>
</dbReference>
<proteinExistence type="predicted"/>
<dbReference type="EMBL" id="DWVY01000042">
    <property type="protein sequence ID" value="HJC74838.1"/>
    <property type="molecule type" value="Genomic_DNA"/>
</dbReference>
<dbReference type="AlphaFoldDB" id="A0A9D2Q8H5"/>